<dbReference type="Proteomes" id="UP000812277">
    <property type="component" value="Unassembled WGS sequence"/>
</dbReference>
<dbReference type="RefSeq" id="WP_219874177.1">
    <property type="nucleotide sequence ID" value="NZ_JAHZIJ010000018.1"/>
</dbReference>
<accession>A0ABS7DAF8</accession>
<sequence>MRKWGLTAFLLLTAGILLLAGCSNETETTPAAKADNVADGSGNEQNKTAGMPAKGQDEAAGQPDKDKTVGQSDNGQDKAVDQPAKVADKAVSQPAIGEVAPAAPAFDVPSDVLDKVTEEMKGFIALIRDKKIEPLLQKTIALNAEYGPELHDIGKDGIERALAGLEYEIDLDSIEARLANVSSSHESGMYQLGFSIHGTKDGKAAAFTDLEDMIHMTYIAAAPLTSSSSITLNWNYFRYFPYNAGLLNAYINAIKARDTAKIADVMTVDDLIYTEAKAKKIIAMYDLFFDRDLDSLSVAYNGDWEYVIQDAHNNAHKVAIIFGDGLMGIVDEFAPSAYN</sequence>
<dbReference type="PROSITE" id="PS51257">
    <property type="entry name" value="PROKAR_LIPOPROTEIN"/>
    <property type="match status" value="1"/>
</dbReference>
<protein>
    <recommendedName>
        <fullName evidence="5">Lipoprotein</fullName>
    </recommendedName>
</protein>
<gene>
    <name evidence="3" type="ORF">K0T92_19585</name>
</gene>
<comment type="caution">
    <text evidence="3">The sequence shown here is derived from an EMBL/GenBank/DDBJ whole genome shotgun (WGS) entry which is preliminary data.</text>
</comment>
<organism evidence="3 4">
    <name type="scientific">Paenibacillus oenotherae</name>
    <dbReference type="NCBI Taxonomy" id="1435645"/>
    <lineage>
        <taxon>Bacteria</taxon>
        <taxon>Bacillati</taxon>
        <taxon>Bacillota</taxon>
        <taxon>Bacilli</taxon>
        <taxon>Bacillales</taxon>
        <taxon>Paenibacillaceae</taxon>
        <taxon>Paenibacillus</taxon>
    </lineage>
</organism>
<dbReference type="EMBL" id="JAHZIJ010000018">
    <property type="protein sequence ID" value="MBW7476924.1"/>
    <property type="molecule type" value="Genomic_DNA"/>
</dbReference>
<keyword evidence="4" id="KW-1185">Reference proteome</keyword>
<evidence type="ECO:0008006" key="5">
    <source>
        <dbReference type="Google" id="ProtNLM"/>
    </source>
</evidence>
<evidence type="ECO:0000256" key="2">
    <source>
        <dbReference type="SAM" id="SignalP"/>
    </source>
</evidence>
<reference evidence="3 4" key="1">
    <citation type="submission" date="2021-07" db="EMBL/GenBank/DDBJ databases">
        <title>Paenibacillus radiodurans sp. nov., isolated from the southeastern edge of Tengger Desert.</title>
        <authorList>
            <person name="Zhang G."/>
        </authorList>
    </citation>
    <scope>NUCLEOTIDE SEQUENCE [LARGE SCALE GENOMIC DNA]</scope>
    <source>
        <strain evidence="3 4">DT7-4</strain>
    </source>
</reference>
<feature type="region of interest" description="Disordered" evidence="1">
    <location>
        <begin position="30"/>
        <end position="92"/>
    </location>
</feature>
<name>A0ABS7DAF8_9BACL</name>
<proteinExistence type="predicted"/>
<keyword evidence="2" id="KW-0732">Signal</keyword>
<evidence type="ECO:0000256" key="1">
    <source>
        <dbReference type="SAM" id="MobiDB-lite"/>
    </source>
</evidence>
<feature type="signal peptide" evidence="2">
    <location>
        <begin position="1"/>
        <end position="19"/>
    </location>
</feature>
<evidence type="ECO:0000313" key="4">
    <source>
        <dbReference type="Proteomes" id="UP000812277"/>
    </source>
</evidence>
<evidence type="ECO:0000313" key="3">
    <source>
        <dbReference type="EMBL" id="MBW7476924.1"/>
    </source>
</evidence>
<feature type="chain" id="PRO_5046268578" description="Lipoprotein" evidence="2">
    <location>
        <begin position="20"/>
        <end position="339"/>
    </location>
</feature>